<feature type="signal peptide" evidence="4">
    <location>
        <begin position="1"/>
        <end position="27"/>
    </location>
</feature>
<dbReference type="Proteomes" id="UP000324611">
    <property type="component" value="Unassembled WGS sequence"/>
</dbReference>
<evidence type="ECO:0000256" key="3">
    <source>
        <dbReference type="SAM" id="MobiDB-lite"/>
    </source>
</evidence>
<keyword evidence="7" id="KW-1185">Reference proteome</keyword>
<comment type="caution">
    <text evidence="6">The sequence shown here is derived from an EMBL/GenBank/DDBJ whole genome shotgun (WGS) entry which is preliminary data.</text>
</comment>
<dbReference type="InterPro" id="IPR000917">
    <property type="entry name" value="Sulfatase_N"/>
</dbReference>
<evidence type="ECO:0000313" key="7">
    <source>
        <dbReference type="Proteomes" id="UP000324611"/>
    </source>
</evidence>
<dbReference type="Pfam" id="PF00884">
    <property type="entry name" value="Sulfatase"/>
    <property type="match status" value="1"/>
</dbReference>
<evidence type="ECO:0000256" key="2">
    <source>
        <dbReference type="ARBA" id="ARBA00022801"/>
    </source>
</evidence>
<dbReference type="PROSITE" id="PS00149">
    <property type="entry name" value="SULFATASE_2"/>
    <property type="match status" value="1"/>
</dbReference>
<organism evidence="6 7">
    <name type="scientific">Chitinophaga agrisoli</name>
    <dbReference type="NCBI Taxonomy" id="2607653"/>
    <lineage>
        <taxon>Bacteria</taxon>
        <taxon>Pseudomonadati</taxon>
        <taxon>Bacteroidota</taxon>
        <taxon>Chitinophagia</taxon>
        <taxon>Chitinophagales</taxon>
        <taxon>Chitinophagaceae</taxon>
        <taxon>Chitinophaga</taxon>
    </lineage>
</organism>
<dbReference type="InterPro" id="IPR024607">
    <property type="entry name" value="Sulfatase_CS"/>
</dbReference>
<dbReference type="PANTHER" id="PTHR43751">
    <property type="entry name" value="SULFATASE"/>
    <property type="match status" value="1"/>
</dbReference>
<evidence type="ECO:0000256" key="4">
    <source>
        <dbReference type="SAM" id="SignalP"/>
    </source>
</evidence>
<sequence length="516" mass="56269">MYTILKKMIVCAAAAVALSYSPGACQAQSRPNIIIIYTDDVGYGDVGCYGATGVKTPNIDALAAQGLRFTDAHCTAATCTPSRVSLLTGSYAFRNKAAILPGDAPLLIRPGTPTLPGMLQKEGYKTAVVGKWHLGLGSGNINWNGDISPGPLEIGFDYSYLLPATADRVPTVYIEDHRMVNADATDPLAVSYEKKIGNEPTGLEQPGLLRMKADTQHSNTIVNGISRIGYQTGGKKAWWKDEDFAMIFTAKAKQFINTNKDRPFFLYFSLTDIHVPRSPNPAFVGKTAMGPRGDAIVEMDWCVGEIMKEIQQLGISKNTLIIFSSDNGPVLNDGYEDLAVEKLGSHKPAGPFRGGKYSAFEGGTRVPVIVSWPGAIKPGASEAMVSQVDWYASFARLVHHELAGNEAPDSFDMLAALLGTSNKGRDTMLEESGTLAIRAKEWKYIRPIAQKGPLWMKNKKIETGFMHVDQLYNLQSDKGEQRNIANEHQEITDALKQQLKKAKQRPTRPGWTGQGK</sequence>
<feature type="domain" description="Sulfatase N-terminal" evidence="5">
    <location>
        <begin position="31"/>
        <end position="398"/>
    </location>
</feature>
<comment type="similarity">
    <text evidence="1">Belongs to the sulfatase family.</text>
</comment>
<keyword evidence="4" id="KW-0732">Signal</keyword>
<name>A0A5B2VJ81_9BACT</name>
<dbReference type="Gene3D" id="3.40.720.10">
    <property type="entry name" value="Alkaline Phosphatase, subunit A"/>
    <property type="match status" value="1"/>
</dbReference>
<dbReference type="Gene3D" id="3.30.1120.10">
    <property type="match status" value="1"/>
</dbReference>
<reference evidence="6 7" key="2">
    <citation type="submission" date="2019-09" db="EMBL/GenBank/DDBJ databases">
        <authorList>
            <person name="Jin C."/>
        </authorList>
    </citation>
    <scope>NUCLEOTIDE SEQUENCE [LARGE SCALE GENOMIC DNA]</scope>
    <source>
        <strain evidence="6 7">BN140078</strain>
    </source>
</reference>
<feature type="region of interest" description="Disordered" evidence="3">
    <location>
        <begin position="496"/>
        <end position="516"/>
    </location>
</feature>
<dbReference type="PROSITE" id="PS00523">
    <property type="entry name" value="SULFATASE_1"/>
    <property type="match status" value="1"/>
</dbReference>
<protein>
    <submittedName>
        <fullName evidence="6">Arylsulfatase</fullName>
    </submittedName>
</protein>
<dbReference type="EMBL" id="VUOC01000004">
    <property type="protein sequence ID" value="KAA2238402.1"/>
    <property type="molecule type" value="Genomic_DNA"/>
</dbReference>
<dbReference type="InterPro" id="IPR052701">
    <property type="entry name" value="GAG_Ulvan_Degrading_Sulfatases"/>
</dbReference>
<keyword evidence="2" id="KW-0378">Hydrolase</keyword>
<evidence type="ECO:0000259" key="5">
    <source>
        <dbReference type="Pfam" id="PF00884"/>
    </source>
</evidence>
<dbReference type="SUPFAM" id="SSF53649">
    <property type="entry name" value="Alkaline phosphatase-like"/>
    <property type="match status" value="1"/>
</dbReference>
<dbReference type="InterPro" id="IPR017850">
    <property type="entry name" value="Alkaline_phosphatase_core_sf"/>
</dbReference>
<dbReference type="RefSeq" id="WP_149839584.1">
    <property type="nucleotide sequence ID" value="NZ_VUOC01000004.1"/>
</dbReference>
<evidence type="ECO:0000256" key="1">
    <source>
        <dbReference type="ARBA" id="ARBA00008779"/>
    </source>
</evidence>
<accession>A0A5B2VJ81</accession>
<proteinExistence type="inferred from homology"/>
<gene>
    <name evidence="6" type="ORF">F0L74_19415</name>
</gene>
<dbReference type="GO" id="GO:0016787">
    <property type="term" value="F:hydrolase activity"/>
    <property type="evidence" value="ECO:0007669"/>
    <property type="project" value="UniProtKB-KW"/>
</dbReference>
<dbReference type="AlphaFoldDB" id="A0A5B2VJ81"/>
<dbReference type="PANTHER" id="PTHR43751:SF6">
    <property type="entry name" value="N-ACETYLGALACTOSAMINE-6-O-SULFATASE"/>
    <property type="match status" value="1"/>
</dbReference>
<dbReference type="CDD" id="cd16143">
    <property type="entry name" value="ARS_like"/>
    <property type="match status" value="1"/>
</dbReference>
<reference evidence="6 7" key="1">
    <citation type="submission" date="2019-09" db="EMBL/GenBank/DDBJ databases">
        <title>Chitinophaga ginsengihumi sp. nov., isolated from soil of ginseng rhizosphere.</title>
        <authorList>
            <person name="Lee J."/>
        </authorList>
    </citation>
    <scope>NUCLEOTIDE SEQUENCE [LARGE SCALE GENOMIC DNA]</scope>
    <source>
        <strain evidence="6 7">BN140078</strain>
    </source>
</reference>
<evidence type="ECO:0000313" key="6">
    <source>
        <dbReference type="EMBL" id="KAA2238402.1"/>
    </source>
</evidence>
<feature type="chain" id="PRO_5022859574" evidence="4">
    <location>
        <begin position="28"/>
        <end position="516"/>
    </location>
</feature>